<organism evidence="3 4">
    <name type="scientific">Antribacter soli</name>
    <dbReference type="NCBI Taxonomy" id="2910976"/>
    <lineage>
        <taxon>Bacteria</taxon>
        <taxon>Bacillati</taxon>
        <taxon>Actinomycetota</taxon>
        <taxon>Actinomycetes</taxon>
        <taxon>Micrococcales</taxon>
        <taxon>Promicromonosporaceae</taxon>
        <taxon>Antribacter</taxon>
    </lineage>
</organism>
<evidence type="ECO:0000256" key="1">
    <source>
        <dbReference type="SAM" id="MobiDB-lite"/>
    </source>
</evidence>
<dbReference type="Gene3D" id="3.40.50.150">
    <property type="entry name" value="Vaccinia Virus protein VP39"/>
    <property type="match status" value="1"/>
</dbReference>
<reference evidence="3" key="1">
    <citation type="submission" date="2022-01" db="EMBL/GenBank/DDBJ databases">
        <title>Antribacter sp. nov., isolated from Guizhou of China.</title>
        <authorList>
            <person name="Chengliang C."/>
            <person name="Ya Z."/>
        </authorList>
    </citation>
    <scope>NUCLEOTIDE SEQUENCE</scope>
    <source>
        <strain evidence="3">KLBMP 9083</strain>
    </source>
</reference>
<name>A0AA41U6D9_9MICO</name>
<dbReference type="PANTHER" id="PTHR43591">
    <property type="entry name" value="METHYLTRANSFERASE"/>
    <property type="match status" value="1"/>
</dbReference>
<dbReference type="InterPro" id="IPR041698">
    <property type="entry name" value="Methyltransf_25"/>
</dbReference>
<feature type="compositionally biased region" description="Basic residues" evidence="1">
    <location>
        <begin position="178"/>
        <end position="191"/>
    </location>
</feature>
<feature type="domain" description="Methyltransferase" evidence="2">
    <location>
        <begin position="64"/>
        <end position="158"/>
    </location>
</feature>
<proteinExistence type="predicted"/>
<evidence type="ECO:0000313" key="4">
    <source>
        <dbReference type="Proteomes" id="UP001165405"/>
    </source>
</evidence>
<dbReference type="GO" id="GO:0032259">
    <property type="term" value="P:methylation"/>
    <property type="evidence" value="ECO:0007669"/>
    <property type="project" value="UniProtKB-KW"/>
</dbReference>
<gene>
    <name evidence="3" type="ORF">L1785_05070</name>
</gene>
<dbReference type="Pfam" id="PF13649">
    <property type="entry name" value="Methyltransf_25"/>
    <property type="match status" value="1"/>
</dbReference>
<accession>A0AA41U6D9</accession>
<dbReference type="RefSeq" id="WP_236088118.1">
    <property type="nucleotide sequence ID" value="NZ_JAKGSG010000020.1"/>
</dbReference>
<dbReference type="InterPro" id="IPR029063">
    <property type="entry name" value="SAM-dependent_MTases_sf"/>
</dbReference>
<evidence type="ECO:0000313" key="3">
    <source>
        <dbReference type="EMBL" id="MCF4120346.1"/>
    </source>
</evidence>
<comment type="caution">
    <text evidence="3">The sequence shown here is derived from an EMBL/GenBank/DDBJ whole genome shotgun (WGS) entry which is preliminary data.</text>
</comment>
<protein>
    <submittedName>
        <fullName evidence="3">Methyltransferase domain-containing protein</fullName>
    </submittedName>
</protein>
<dbReference type="GO" id="GO:0008168">
    <property type="term" value="F:methyltransferase activity"/>
    <property type="evidence" value="ECO:0007669"/>
    <property type="project" value="UniProtKB-KW"/>
</dbReference>
<dbReference type="Proteomes" id="UP001165405">
    <property type="component" value="Unassembled WGS sequence"/>
</dbReference>
<dbReference type="PANTHER" id="PTHR43591:SF24">
    <property type="entry name" value="2-METHOXY-6-POLYPRENYL-1,4-BENZOQUINOL METHYLASE, MITOCHONDRIAL"/>
    <property type="match status" value="1"/>
</dbReference>
<keyword evidence="3" id="KW-0808">Transferase</keyword>
<dbReference type="SUPFAM" id="SSF53335">
    <property type="entry name" value="S-adenosyl-L-methionine-dependent methyltransferases"/>
    <property type="match status" value="1"/>
</dbReference>
<feature type="region of interest" description="Disordered" evidence="1">
    <location>
        <begin position="168"/>
        <end position="201"/>
    </location>
</feature>
<sequence>MTPHDGSVRILDDLAPGSEPRPFLPAAARDWLLPLYDPLTRLAGVRRRHDRLVDLAAISAGQSVLDVGCGTGNLALAVLRAVPGALVTGLDPDPKALRTAARKLTRTRASATLVRGYADHLPAPDGSLDHVVSALALHHIDDKESFAAEAFRVLAPGGRVTILDFAGDPGDDADHRHGGSRGGHRHRHGLGRRAVEQRSRANAGDALATLLSAAGFADAREVAHEDSRIGSLTYVQANRP</sequence>
<evidence type="ECO:0000259" key="2">
    <source>
        <dbReference type="Pfam" id="PF13649"/>
    </source>
</evidence>
<keyword evidence="4" id="KW-1185">Reference proteome</keyword>
<dbReference type="CDD" id="cd02440">
    <property type="entry name" value="AdoMet_MTases"/>
    <property type="match status" value="1"/>
</dbReference>
<dbReference type="AlphaFoldDB" id="A0AA41U6D9"/>
<dbReference type="EMBL" id="JAKGSG010000020">
    <property type="protein sequence ID" value="MCF4120346.1"/>
    <property type="molecule type" value="Genomic_DNA"/>
</dbReference>
<keyword evidence="3" id="KW-0489">Methyltransferase</keyword>